<dbReference type="InterPro" id="IPR050490">
    <property type="entry name" value="Bact_solute-bd_prot1"/>
</dbReference>
<proteinExistence type="predicted"/>
<feature type="compositionally biased region" description="Polar residues" evidence="1">
    <location>
        <begin position="29"/>
        <end position="46"/>
    </location>
</feature>
<sequence>MKKRKFTFAALLTTTLSLTLLLSACSGNTAGTNQPGNQNSATTDPASTGGKAPITLKISTDQLFSSGAPGIQKNPVADEIKKKLGVTMDIISSDPEKINVMLAGGDLPDIMIVPPEQGRAAMNGKLAMPLKELLKSNGPDIMNFQSALDVINKRLGNTDGEYYFIPYNVVSDAKEYINYSPWIGWFTRWDYYKEAGYPELKSYDDMIPMLAEELKKHPKTDEGKKVYGLSGWTDWGLWMYHVPFIYAEGWTENTKNTVTKPDGSYVHRFAADGPLWRGVEFYNKAFRAGILDMDAFTQKYSDYQAKLKSGQLLTLHMGWELDGANAYFKAKGQEDKGFVAQVVDGATSQAYALQSIVGDNDPWVIITKSCKDPARAMEFLNYFRTYEGARLLTSGVEGQHWDLEDGKPELKDEVIKEMTTDTNFAAKTGIGLYGKLSGLGGSAIDPKDGGYVDLRRSDKFITTKLTPLDKEYSEYYGGTYPGDAWDKLVQQGKAKKLSDAYIPAMPALQPQGDEELAKKESNIEQILIREIPKAVMTKDDEAFQKQKDRIMEMINKAGFEEVDAFWKQSYEQGLQTYKELTANAK</sequence>
<dbReference type="SUPFAM" id="SSF53850">
    <property type="entry name" value="Periplasmic binding protein-like II"/>
    <property type="match status" value="1"/>
</dbReference>
<evidence type="ECO:0000313" key="3">
    <source>
        <dbReference type="EMBL" id="GGG51586.1"/>
    </source>
</evidence>
<accession>A0A917GMA1</accession>
<reference evidence="3 4" key="1">
    <citation type="journal article" date="2014" name="Int. J. Syst. Evol. Microbiol.">
        <title>Complete genome sequence of Corynebacterium casei LMG S-19264T (=DSM 44701T), isolated from a smear-ripened cheese.</title>
        <authorList>
            <consortium name="US DOE Joint Genome Institute (JGI-PGF)"/>
            <person name="Walter F."/>
            <person name="Albersmeier A."/>
            <person name="Kalinowski J."/>
            <person name="Ruckert C."/>
        </authorList>
    </citation>
    <scope>NUCLEOTIDE SEQUENCE [LARGE SCALE GENOMIC DNA]</scope>
    <source>
        <strain evidence="3 4">CGMCC 1.15286</strain>
    </source>
</reference>
<protein>
    <submittedName>
        <fullName evidence="3">ABC transporter substrate-binding protein</fullName>
    </submittedName>
</protein>
<feature type="signal peptide" evidence="2">
    <location>
        <begin position="1"/>
        <end position="30"/>
    </location>
</feature>
<gene>
    <name evidence="3" type="ORF">GCM10010918_00360</name>
</gene>
<evidence type="ECO:0000256" key="1">
    <source>
        <dbReference type="SAM" id="MobiDB-lite"/>
    </source>
</evidence>
<evidence type="ECO:0000313" key="4">
    <source>
        <dbReference type="Proteomes" id="UP000600247"/>
    </source>
</evidence>
<comment type="caution">
    <text evidence="3">The sequence shown here is derived from an EMBL/GenBank/DDBJ whole genome shotgun (WGS) entry which is preliminary data.</text>
</comment>
<dbReference type="EMBL" id="BMHY01000001">
    <property type="protein sequence ID" value="GGG51586.1"/>
    <property type="molecule type" value="Genomic_DNA"/>
</dbReference>
<dbReference type="PANTHER" id="PTHR43649:SF12">
    <property type="entry name" value="DIACETYLCHITOBIOSE BINDING PROTEIN DASA"/>
    <property type="match status" value="1"/>
</dbReference>
<keyword evidence="4" id="KW-1185">Reference proteome</keyword>
<feature type="chain" id="PRO_5039263659" evidence="2">
    <location>
        <begin position="31"/>
        <end position="585"/>
    </location>
</feature>
<dbReference type="PROSITE" id="PS51257">
    <property type="entry name" value="PROKAR_LIPOPROTEIN"/>
    <property type="match status" value="1"/>
</dbReference>
<evidence type="ECO:0000256" key="2">
    <source>
        <dbReference type="SAM" id="SignalP"/>
    </source>
</evidence>
<keyword evidence="2" id="KW-0732">Signal</keyword>
<dbReference type="Proteomes" id="UP000600247">
    <property type="component" value="Unassembled WGS sequence"/>
</dbReference>
<organism evidence="3 4">
    <name type="scientific">Paenibacillus radicis</name>
    <name type="common">ex Gao et al. 2016</name>
    <dbReference type="NCBI Taxonomy" id="1737354"/>
    <lineage>
        <taxon>Bacteria</taxon>
        <taxon>Bacillati</taxon>
        <taxon>Bacillota</taxon>
        <taxon>Bacilli</taxon>
        <taxon>Bacillales</taxon>
        <taxon>Paenibacillaceae</taxon>
        <taxon>Paenibacillus</taxon>
    </lineage>
</organism>
<name>A0A917GMA1_9BACL</name>
<feature type="region of interest" description="Disordered" evidence="1">
    <location>
        <begin position="29"/>
        <end position="52"/>
    </location>
</feature>
<dbReference type="RefSeq" id="WP_188886939.1">
    <property type="nucleotide sequence ID" value="NZ_BMHY01000001.1"/>
</dbReference>
<dbReference type="AlphaFoldDB" id="A0A917GMA1"/>
<dbReference type="Gene3D" id="3.40.190.10">
    <property type="entry name" value="Periplasmic binding protein-like II"/>
    <property type="match status" value="2"/>
</dbReference>
<dbReference type="PANTHER" id="PTHR43649">
    <property type="entry name" value="ARABINOSE-BINDING PROTEIN-RELATED"/>
    <property type="match status" value="1"/>
</dbReference>